<name>A0A1V6MYT9_9ACTN</name>
<feature type="compositionally biased region" description="Polar residues" evidence="1">
    <location>
        <begin position="46"/>
        <end position="56"/>
    </location>
</feature>
<sequence>MGVHSWLHVRGRTRADLETICKTAPGRWKSADSLHALYSRLPPPNSASLSTSWTQARDTRSKKGHLPKPGAKAGRGRAEGAGPGRSFFSRSVCRGSQTPASFQAAMGEFRYLVEQTFTLLHYVKRLAVRLGRHTELHDVFVPWPAASSAGDVSKGPQHPVRECLPTVSMVSSSTRRRSRCRDIGRAGAGIVHGSSAERAVAPSRC</sequence>
<dbReference type="AlphaFoldDB" id="A0A1V6MYT9"/>
<evidence type="ECO:0008006" key="4">
    <source>
        <dbReference type="Google" id="ProtNLM"/>
    </source>
</evidence>
<accession>A0A1V6MYT9</accession>
<evidence type="ECO:0000256" key="1">
    <source>
        <dbReference type="SAM" id="MobiDB-lite"/>
    </source>
</evidence>
<dbReference type="Proteomes" id="UP000184286">
    <property type="component" value="Unassembled WGS sequence"/>
</dbReference>
<proteinExistence type="predicted"/>
<reference evidence="3" key="1">
    <citation type="submission" date="2016-11" db="EMBL/GenBank/DDBJ databases">
        <authorList>
            <person name="Schniete J.K."/>
            <person name="Salih T."/>
            <person name="Algora Gallardo L."/>
            <person name="Martinez Fernandez S."/>
            <person name="Herron P.R."/>
        </authorList>
    </citation>
    <scope>NUCLEOTIDE SEQUENCE [LARGE SCALE GENOMIC DNA]</scope>
    <source>
        <strain evidence="3">DSM 41896</strain>
    </source>
</reference>
<reference evidence="2 3" key="2">
    <citation type="submission" date="2017-02" db="EMBL/GenBank/DDBJ databases">
        <title>Draft genome sequence of Streptomyces phaeoluteigriseus type strain DSM41896.</title>
        <authorList>
            <person name="Salih T.S."/>
            <person name="Algora Gallardo L."/>
            <person name="Melo Santos T."/>
            <person name="Filgueira Martinez S."/>
            <person name="Herron P.R."/>
        </authorList>
    </citation>
    <scope>NUCLEOTIDE SEQUENCE [LARGE SCALE GENOMIC DNA]</scope>
    <source>
        <strain evidence="2 3">DSM 41896</strain>
    </source>
</reference>
<comment type="caution">
    <text evidence="2">The sequence shown here is derived from an EMBL/GenBank/DDBJ whole genome shotgun (WGS) entry which is preliminary data.</text>
</comment>
<dbReference type="STRING" id="114686.BM536_002855"/>
<protein>
    <recommendedName>
        <fullName evidence="4">Transposase IS4-like domain-containing protein</fullName>
    </recommendedName>
</protein>
<evidence type="ECO:0000313" key="2">
    <source>
        <dbReference type="EMBL" id="OQD57466.1"/>
    </source>
</evidence>
<gene>
    <name evidence="2" type="ORF">BM536_002855</name>
</gene>
<organism evidence="2 3">
    <name type="scientific">Streptomyces phaeoluteigriseus</name>
    <dbReference type="NCBI Taxonomy" id="114686"/>
    <lineage>
        <taxon>Bacteria</taxon>
        <taxon>Bacillati</taxon>
        <taxon>Actinomycetota</taxon>
        <taxon>Actinomycetes</taxon>
        <taxon>Kitasatosporales</taxon>
        <taxon>Streptomycetaceae</taxon>
        <taxon>Streptomyces</taxon>
        <taxon>Streptomyces aurantiacus group</taxon>
    </lineage>
</organism>
<evidence type="ECO:0000313" key="3">
    <source>
        <dbReference type="Proteomes" id="UP000184286"/>
    </source>
</evidence>
<dbReference type="EMBL" id="MPOH02000004">
    <property type="protein sequence ID" value="OQD57466.1"/>
    <property type="molecule type" value="Genomic_DNA"/>
</dbReference>
<feature type="region of interest" description="Disordered" evidence="1">
    <location>
        <begin position="44"/>
        <end position="84"/>
    </location>
</feature>